<evidence type="ECO:0008006" key="3">
    <source>
        <dbReference type="Google" id="ProtNLM"/>
    </source>
</evidence>
<protein>
    <recommendedName>
        <fullName evidence="3">Integrase catalytic domain-containing protein</fullName>
    </recommendedName>
</protein>
<dbReference type="GO" id="GO:0003676">
    <property type="term" value="F:nucleic acid binding"/>
    <property type="evidence" value="ECO:0007669"/>
    <property type="project" value="InterPro"/>
</dbReference>
<dbReference type="Gene3D" id="3.30.420.10">
    <property type="entry name" value="Ribonuclease H-like superfamily/Ribonuclease H"/>
    <property type="match status" value="1"/>
</dbReference>
<dbReference type="InterPro" id="IPR036397">
    <property type="entry name" value="RNaseH_sf"/>
</dbReference>
<evidence type="ECO:0000313" key="2">
    <source>
        <dbReference type="Proteomes" id="UP000637643"/>
    </source>
</evidence>
<comment type="caution">
    <text evidence="1">The sequence shown here is derived from an EMBL/GenBank/DDBJ whole genome shotgun (WGS) entry which is preliminary data.</text>
</comment>
<proteinExistence type="predicted"/>
<reference evidence="1" key="2">
    <citation type="submission" date="2020-09" db="EMBL/GenBank/DDBJ databases">
        <authorList>
            <person name="Sun Q."/>
            <person name="Zhou Y."/>
        </authorList>
    </citation>
    <scope>NUCLEOTIDE SEQUENCE</scope>
    <source>
        <strain evidence="1">CGMCC 1.16134</strain>
    </source>
</reference>
<accession>A0A917FCH7</accession>
<dbReference type="AlphaFoldDB" id="A0A917FCH7"/>
<sequence length="93" mass="10552">MVSEYRREWIIGRPIIYIVIDVFSRYIAGIYNGLEGPSWIGAMMALANTTTDKVNFCAQYGINIDPEDWLSSHLPQKLTADRGELEGTSVKRK</sequence>
<evidence type="ECO:0000313" key="1">
    <source>
        <dbReference type="EMBL" id="GGF62072.1"/>
    </source>
</evidence>
<name>A0A917FCH7_9BACL</name>
<dbReference type="EMBL" id="BMKR01000002">
    <property type="protein sequence ID" value="GGF62072.1"/>
    <property type="molecule type" value="Genomic_DNA"/>
</dbReference>
<organism evidence="1 2">
    <name type="scientific">Paenibacillus albidus</name>
    <dbReference type="NCBI Taxonomy" id="2041023"/>
    <lineage>
        <taxon>Bacteria</taxon>
        <taxon>Bacillati</taxon>
        <taxon>Bacillota</taxon>
        <taxon>Bacilli</taxon>
        <taxon>Bacillales</taxon>
        <taxon>Paenibacillaceae</taxon>
        <taxon>Paenibacillus</taxon>
    </lineage>
</organism>
<keyword evidence="2" id="KW-1185">Reference proteome</keyword>
<dbReference type="Proteomes" id="UP000637643">
    <property type="component" value="Unassembled WGS sequence"/>
</dbReference>
<gene>
    <name evidence="1" type="ORF">GCM10010912_04030</name>
</gene>
<reference evidence="1" key="1">
    <citation type="journal article" date="2014" name="Int. J. Syst. Evol. Microbiol.">
        <title>Complete genome sequence of Corynebacterium casei LMG S-19264T (=DSM 44701T), isolated from a smear-ripened cheese.</title>
        <authorList>
            <consortium name="US DOE Joint Genome Institute (JGI-PGF)"/>
            <person name="Walter F."/>
            <person name="Albersmeier A."/>
            <person name="Kalinowski J."/>
            <person name="Ruckert C."/>
        </authorList>
    </citation>
    <scope>NUCLEOTIDE SEQUENCE</scope>
    <source>
        <strain evidence="1">CGMCC 1.16134</strain>
    </source>
</reference>